<feature type="domain" description="Zinc knuckle CX2CX4HX4C" evidence="2">
    <location>
        <begin position="366"/>
        <end position="406"/>
    </location>
</feature>
<keyword evidence="4" id="KW-1185">Reference proteome</keyword>
<accession>A0A803Q8N6</accession>
<evidence type="ECO:0000313" key="3">
    <source>
        <dbReference type="EnsemblPlants" id="cds.evm.model.08.1432"/>
    </source>
</evidence>
<dbReference type="AlphaFoldDB" id="A0A803Q8N6"/>
<evidence type="ECO:0000256" key="1">
    <source>
        <dbReference type="SAM" id="Phobius"/>
    </source>
</evidence>
<dbReference type="InterPro" id="IPR025836">
    <property type="entry name" value="Zn_knuckle_CX2CX4HX4C"/>
</dbReference>
<protein>
    <recommendedName>
        <fullName evidence="2">Zinc knuckle CX2CX4HX4C domain-containing protein</fullName>
    </recommendedName>
</protein>
<name>A0A803Q8N6_CANSA</name>
<keyword evidence="1" id="KW-0812">Transmembrane</keyword>
<reference evidence="3" key="1">
    <citation type="submission" date="2018-11" db="EMBL/GenBank/DDBJ databases">
        <authorList>
            <person name="Grassa J C."/>
        </authorList>
    </citation>
    <scope>NUCLEOTIDE SEQUENCE [LARGE SCALE GENOMIC DNA]</scope>
</reference>
<dbReference type="PANTHER" id="PTHR31286">
    <property type="entry name" value="GLYCINE-RICH CELL WALL STRUCTURAL PROTEIN 1.8-LIKE"/>
    <property type="match status" value="1"/>
</dbReference>
<keyword evidence="1" id="KW-0472">Membrane</keyword>
<organism evidence="3 4">
    <name type="scientific">Cannabis sativa</name>
    <name type="common">Hemp</name>
    <name type="synonym">Marijuana</name>
    <dbReference type="NCBI Taxonomy" id="3483"/>
    <lineage>
        <taxon>Eukaryota</taxon>
        <taxon>Viridiplantae</taxon>
        <taxon>Streptophyta</taxon>
        <taxon>Embryophyta</taxon>
        <taxon>Tracheophyta</taxon>
        <taxon>Spermatophyta</taxon>
        <taxon>Magnoliopsida</taxon>
        <taxon>eudicotyledons</taxon>
        <taxon>Gunneridae</taxon>
        <taxon>Pentapetalae</taxon>
        <taxon>rosids</taxon>
        <taxon>fabids</taxon>
        <taxon>Rosales</taxon>
        <taxon>Cannabaceae</taxon>
        <taxon>Cannabis</taxon>
    </lineage>
</organism>
<proteinExistence type="predicted"/>
<keyword evidence="1" id="KW-1133">Transmembrane helix</keyword>
<evidence type="ECO:0000313" key="4">
    <source>
        <dbReference type="Proteomes" id="UP000596661"/>
    </source>
</evidence>
<dbReference type="EnsemblPlants" id="evm.model.08.1432">
    <property type="protein sequence ID" value="cds.evm.model.08.1432"/>
    <property type="gene ID" value="evm.TU.08.1432"/>
</dbReference>
<reference evidence="3" key="2">
    <citation type="submission" date="2021-03" db="UniProtKB">
        <authorList>
            <consortium name="EnsemblPlants"/>
        </authorList>
    </citation>
    <scope>IDENTIFICATION</scope>
</reference>
<dbReference type="InterPro" id="IPR040256">
    <property type="entry name" value="At4g02000-like"/>
</dbReference>
<dbReference type="Proteomes" id="UP000596661">
    <property type="component" value="Chromosome 8"/>
</dbReference>
<evidence type="ECO:0000259" key="2">
    <source>
        <dbReference type="Pfam" id="PF14392"/>
    </source>
</evidence>
<dbReference type="Gramene" id="evm.model.08.1432">
    <property type="protein sequence ID" value="cds.evm.model.08.1432"/>
    <property type="gene ID" value="evm.TU.08.1432"/>
</dbReference>
<dbReference type="PANTHER" id="PTHR31286:SF167">
    <property type="entry name" value="OS09G0268800 PROTEIN"/>
    <property type="match status" value="1"/>
</dbReference>
<dbReference type="Pfam" id="PF14392">
    <property type="entry name" value="zf-CCHC_4"/>
    <property type="match status" value="1"/>
</dbReference>
<sequence length="507" mass="57255">MEMALSRSFRRYVPPSSFGTRNGFLVCPHELCGGVGHRSLFLVCQPFFSFINWSIYCSDDDYAPNLLPDAFFNSINCFLPFRNPLKSSYLASNLFLLSNDSDDQISNQLPNPLISLNMAARSWICDDEAWEIEIVMMASIYPILNFTVKLQEAPLSLAGIFLFKVRFRFFFCISVHSLLFCLSYLVVCVCVTMEDLNFNSLQPLTLTTDEHLVYTLDDLPSETPNEITLLLKLCTVKHFSRLSLIKTLSQVWTSQCRFPVVVSEHSEGLFLVTFGCEGDKRRILDAQPWHFSQSLTIFAAPDSSFPITPDQLHYVPFWIQIYGIPFRCKSYELAKLIATGVGDLIQVDSTTVKDGTGPYLRVRFLLDVNKPIRRGIHIRFLKMGREFTKWLDFKYERLSDFCFYCGKASEKPLPFQYPHAPTITIADVDISDFPQGGQVVNPYFNYSMGYTPLLNSHMAGFLLKCSRSSGLSSVSTDSVLVSANSSSSNLDLVAAARSLADALPSRL</sequence>
<dbReference type="EMBL" id="UZAU01000710">
    <property type="status" value="NOT_ANNOTATED_CDS"/>
    <property type="molecule type" value="Genomic_DNA"/>
</dbReference>
<feature type="transmembrane region" description="Helical" evidence="1">
    <location>
        <begin position="167"/>
        <end position="187"/>
    </location>
</feature>